<dbReference type="PANTHER" id="PTHR37305">
    <property type="entry name" value="INTEGRAL MEMBRANE PROTEIN-RELATED"/>
    <property type="match status" value="1"/>
</dbReference>
<dbReference type="PANTHER" id="PTHR37305:SF1">
    <property type="entry name" value="MEMBRANE PROTEIN"/>
    <property type="match status" value="1"/>
</dbReference>
<protein>
    <submittedName>
        <fullName evidence="2">ABC transporter permease</fullName>
    </submittedName>
</protein>
<keyword evidence="1" id="KW-1133">Transmembrane helix</keyword>
<reference evidence="2 3" key="1">
    <citation type="submission" date="2024-09" db="EMBL/GenBank/DDBJ databases">
        <authorList>
            <person name="Sun Q."/>
            <person name="Mori K."/>
        </authorList>
    </citation>
    <scope>NUCLEOTIDE SEQUENCE [LARGE SCALE GENOMIC DNA]</scope>
    <source>
        <strain evidence="2 3">NCAIM B.02529</strain>
    </source>
</reference>
<feature type="transmembrane region" description="Helical" evidence="1">
    <location>
        <begin position="58"/>
        <end position="82"/>
    </location>
</feature>
<comment type="caution">
    <text evidence="2">The sequence shown here is derived from an EMBL/GenBank/DDBJ whole genome shotgun (WGS) entry which is preliminary data.</text>
</comment>
<proteinExistence type="predicted"/>
<evidence type="ECO:0000313" key="3">
    <source>
        <dbReference type="Proteomes" id="UP001589836"/>
    </source>
</evidence>
<feature type="transmembrane region" description="Helical" evidence="1">
    <location>
        <begin position="108"/>
        <end position="134"/>
    </location>
</feature>
<keyword evidence="1" id="KW-0472">Membrane</keyword>
<keyword evidence="1" id="KW-0812">Transmembrane</keyword>
<accession>A0ABV6LL15</accession>
<feature type="transmembrane region" description="Helical" evidence="1">
    <location>
        <begin position="206"/>
        <end position="226"/>
    </location>
</feature>
<dbReference type="Pfam" id="PF12730">
    <property type="entry name" value="ABC2_membrane_4"/>
    <property type="match status" value="1"/>
</dbReference>
<name>A0ABV6LL15_9BACI</name>
<gene>
    <name evidence="2" type="ORF">ACFFGV_05390</name>
</gene>
<keyword evidence="3" id="KW-1185">Reference proteome</keyword>
<dbReference type="CDD" id="cd21809">
    <property type="entry name" value="ABC-2_lan_permease-like"/>
    <property type="match status" value="1"/>
</dbReference>
<dbReference type="Proteomes" id="UP001589836">
    <property type="component" value="Unassembled WGS sequence"/>
</dbReference>
<dbReference type="RefSeq" id="WP_377345562.1">
    <property type="nucleotide sequence ID" value="NZ_JBHLTP010000003.1"/>
</dbReference>
<organism evidence="2 3">
    <name type="scientific">Pontibacillus salicampi</name>
    <dbReference type="NCBI Taxonomy" id="1449801"/>
    <lineage>
        <taxon>Bacteria</taxon>
        <taxon>Bacillati</taxon>
        <taxon>Bacillota</taxon>
        <taxon>Bacilli</taxon>
        <taxon>Bacillales</taxon>
        <taxon>Bacillaceae</taxon>
        <taxon>Pontibacillus</taxon>
    </lineage>
</organism>
<feature type="transmembrane region" description="Helical" evidence="1">
    <location>
        <begin position="146"/>
        <end position="166"/>
    </location>
</feature>
<dbReference type="EMBL" id="JBHLTP010000003">
    <property type="protein sequence ID" value="MFC0523027.1"/>
    <property type="molecule type" value="Genomic_DNA"/>
</dbReference>
<sequence>MFLKLWKGDLLKLKRKWMLGLILLGPFGAVALQALNFGLRYDYLTNLYKDDLWGALLMNIQAFVPPVIILGMAIITSMLAGIEHETNAWKQLIAQPIRKHQVLWSKWLLGYSLLLISCVLLALFSVLLGLLLSFGTDIPLDVLFRMSFYPFLAATPFFVLQLWLAIVFKNQGIALTIGVVCTVFITSGSMMPRWNPLSWPSLQADFANPIISVMLGIGLALLLTIISTIDFTRRDVVN</sequence>
<evidence type="ECO:0000256" key="1">
    <source>
        <dbReference type="SAM" id="Phobius"/>
    </source>
</evidence>
<feature type="transmembrane region" description="Helical" evidence="1">
    <location>
        <begin position="173"/>
        <end position="194"/>
    </location>
</feature>
<evidence type="ECO:0000313" key="2">
    <source>
        <dbReference type="EMBL" id="MFC0523027.1"/>
    </source>
</evidence>